<gene>
    <name evidence="6" type="primary">iclR_2</name>
    <name evidence="6" type="ORF">LAX5112_04438</name>
</gene>
<evidence type="ECO:0000313" key="7">
    <source>
        <dbReference type="Proteomes" id="UP000053235"/>
    </source>
</evidence>
<evidence type="ECO:0000259" key="4">
    <source>
        <dbReference type="PROSITE" id="PS51077"/>
    </source>
</evidence>
<evidence type="ECO:0000256" key="1">
    <source>
        <dbReference type="ARBA" id="ARBA00023015"/>
    </source>
</evidence>
<dbReference type="Pfam" id="PF01614">
    <property type="entry name" value="IclR_C"/>
    <property type="match status" value="1"/>
</dbReference>
<evidence type="ECO:0000259" key="5">
    <source>
        <dbReference type="PROSITE" id="PS51078"/>
    </source>
</evidence>
<proteinExistence type="predicted"/>
<accession>A0A0M7AP56</accession>
<evidence type="ECO:0000256" key="2">
    <source>
        <dbReference type="ARBA" id="ARBA00023125"/>
    </source>
</evidence>
<dbReference type="Gene3D" id="3.30.450.40">
    <property type="match status" value="1"/>
</dbReference>
<dbReference type="PANTHER" id="PTHR30136:SF35">
    <property type="entry name" value="HTH-TYPE TRANSCRIPTIONAL REGULATOR RV1719"/>
    <property type="match status" value="1"/>
</dbReference>
<reference evidence="7" key="1">
    <citation type="submission" date="2015-07" db="EMBL/GenBank/DDBJ databases">
        <authorList>
            <person name="Rodrigo-Torres Lidia"/>
            <person name="Arahal R.David."/>
        </authorList>
    </citation>
    <scope>NUCLEOTIDE SEQUENCE [LARGE SCALE GENOMIC DNA]</scope>
    <source>
        <strain evidence="7">CECT 5112</strain>
    </source>
</reference>
<name>A0A0M7AP56_9HYPH</name>
<dbReference type="InterPro" id="IPR036388">
    <property type="entry name" value="WH-like_DNA-bd_sf"/>
</dbReference>
<evidence type="ECO:0000256" key="3">
    <source>
        <dbReference type="ARBA" id="ARBA00023163"/>
    </source>
</evidence>
<keyword evidence="3" id="KW-0804">Transcription</keyword>
<dbReference type="PANTHER" id="PTHR30136">
    <property type="entry name" value="HELIX-TURN-HELIX TRANSCRIPTIONAL REGULATOR, ICLR FAMILY"/>
    <property type="match status" value="1"/>
</dbReference>
<dbReference type="Proteomes" id="UP000053235">
    <property type="component" value="Unassembled WGS sequence"/>
</dbReference>
<evidence type="ECO:0000313" key="6">
    <source>
        <dbReference type="EMBL" id="CTQ76020.1"/>
    </source>
</evidence>
<dbReference type="SMART" id="SM00346">
    <property type="entry name" value="HTH_ICLR"/>
    <property type="match status" value="1"/>
</dbReference>
<dbReference type="EMBL" id="CXWD01000024">
    <property type="protein sequence ID" value="CTQ76020.1"/>
    <property type="molecule type" value="Genomic_DNA"/>
</dbReference>
<dbReference type="InterPro" id="IPR050707">
    <property type="entry name" value="HTH_MetabolicPath_Reg"/>
</dbReference>
<dbReference type="AlphaFoldDB" id="A0A0M7AP56"/>
<keyword evidence="1" id="KW-0805">Transcription regulation</keyword>
<dbReference type="PROSITE" id="PS51077">
    <property type="entry name" value="HTH_ICLR"/>
    <property type="match status" value="1"/>
</dbReference>
<dbReference type="STRING" id="388408.LAX5112_04438"/>
<organism evidence="6 7">
    <name type="scientific">Roseibium alexandrii</name>
    <dbReference type="NCBI Taxonomy" id="388408"/>
    <lineage>
        <taxon>Bacteria</taxon>
        <taxon>Pseudomonadati</taxon>
        <taxon>Pseudomonadota</taxon>
        <taxon>Alphaproteobacteria</taxon>
        <taxon>Hyphomicrobiales</taxon>
        <taxon>Stappiaceae</taxon>
        <taxon>Roseibium</taxon>
    </lineage>
</organism>
<keyword evidence="2" id="KW-0238">DNA-binding</keyword>
<dbReference type="InterPro" id="IPR036390">
    <property type="entry name" value="WH_DNA-bd_sf"/>
</dbReference>
<dbReference type="Gene3D" id="1.10.10.10">
    <property type="entry name" value="Winged helix-like DNA-binding domain superfamily/Winged helix DNA-binding domain"/>
    <property type="match status" value="1"/>
</dbReference>
<dbReference type="GO" id="GO:0003700">
    <property type="term" value="F:DNA-binding transcription factor activity"/>
    <property type="evidence" value="ECO:0007669"/>
    <property type="project" value="TreeGrafter"/>
</dbReference>
<feature type="domain" description="IclR-ED" evidence="5">
    <location>
        <begin position="66"/>
        <end position="253"/>
    </location>
</feature>
<protein>
    <submittedName>
        <fullName evidence="6">Acetate operon repressor</fullName>
    </submittedName>
</protein>
<sequence length="256" mass="28193">MAVKQIQNALDLIEYFARTKKPASLAELQQHFGWPRSSAYNILNTLVERGYMYEPARRGGYYPTPRLASVAESIMSADPLNEQLAELLRKLADETGETAILAAPAGRFSVYLDVIESHSPIRYAAHVGMRIPIHAGASGRALLSLYSEAERTALLSKVSFDRYGANALMTAEDVEAALEKSRDRGWYQSIREYSADLAAIAIPVMVDDRKFAVVVAGPQYRLEDKCGDVAATLQRLTREFGFASNEITSDPIAASN</sequence>
<dbReference type="InterPro" id="IPR029016">
    <property type="entry name" value="GAF-like_dom_sf"/>
</dbReference>
<dbReference type="GO" id="GO:0045892">
    <property type="term" value="P:negative regulation of DNA-templated transcription"/>
    <property type="evidence" value="ECO:0007669"/>
    <property type="project" value="TreeGrafter"/>
</dbReference>
<dbReference type="InterPro" id="IPR005471">
    <property type="entry name" value="Tscrpt_reg_IclR_N"/>
</dbReference>
<dbReference type="RefSeq" id="WP_055673647.1">
    <property type="nucleotide sequence ID" value="NZ_CXWD01000024.1"/>
</dbReference>
<dbReference type="OrthoDB" id="9807558at2"/>
<dbReference type="SUPFAM" id="SSF55781">
    <property type="entry name" value="GAF domain-like"/>
    <property type="match status" value="1"/>
</dbReference>
<dbReference type="InterPro" id="IPR014757">
    <property type="entry name" value="Tscrpt_reg_IclR_C"/>
</dbReference>
<keyword evidence="7" id="KW-1185">Reference proteome</keyword>
<feature type="domain" description="HTH iclR-type" evidence="4">
    <location>
        <begin position="3"/>
        <end position="65"/>
    </location>
</feature>
<dbReference type="Pfam" id="PF09339">
    <property type="entry name" value="HTH_IclR"/>
    <property type="match status" value="1"/>
</dbReference>
<dbReference type="GO" id="GO:0003677">
    <property type="term" value="F:DNA binding"/>
    <property type="evidence" value="ECO:0007669"/>
    <property type="project" value="UniProtKB-KW"/>
</dbReference>
<dbReference type="PROSITE" id="PS51078">
    <property type="entry name" value="ICLR_ED"/>
    <property type="match status" value="1"/>
</dbReference>
<dbReference type="SUPFAM" id="SSF46785">
    <property type="entry name" value="Winged helix' DNA-binding domain"/>
    <property type="match status" value="1"/>
</dbReference>